<dbReference type="SUPFAM" id="SSF52172">
    <property type="entry name" value="CheY-like"/>
    <property type="match status" value="1"/>
</dbReference>
<dbReference type="PROSITE" id="PS50113">
    <property type="entry name" value="PAC"/>
    <property type="match status" value="1"/>
</dbReference>
<evidence type="ECO:0000256" key="4">
    <source>
        <dbReference type="ARBA" id="ARBA00022475"/>
    </source>
</evidence>
<dbReference type="SUPFAM" id="SSF47384">
    <property type="entry name" value="Homodimeric domain of signal transducing histidine kinase"/>
    <property type="match status" value="1"/>
</dbReference>
<dbReference type="InterPro" id="IPR003661">
    <property type="entry name" value="HisK_dim/P_dom"/>
</dbReference>
<dbReference type="InterPro" id="IPR035965">
    <property type="entry name" value="PAS-like_dom_sf"/>
</dbReference>
<dbReference type="Gene3D" id="2.10.70.100">
    <property type="match status" value="1"/>
</dbReference>
<name>A0A9E6REA2_9HYPH</name>
<evidence type="ECO:0000256" key="3">
    <source>
        <dbReference type="ARBA" id="ARBA00012438"/>
    </source>
</evidence>
<dbReference type="SMART" id="SM00091">
    <property type="entry name" value="PAS"/>
    <property type="match status" value="3"/>
</dbReference>
<evidence type="ECO:0000256" key="5">
    <source>
        <dbReference type="ARBA" id="ARBA00022519"/>
    </source>
</evidence>
<evidence type="ECO:0000256" key="14">
    <source>
        <dbReference type="ARBA" id="ARBA00023012"/>
    </source>
</evidence>
<evidence type="ECO:0000256" key="6">
    <source>
        <dbReference type="ARBA" id="ARBA00022553"/>
    </source>
</evidence>
<evidence type="ECO:0000259" key="19">
    <source>
        <dbReference type="PROSITE" id="PS50110"/>
    </source>
</evidence>
<keyword evidence="7" id="KW-0808">Transferase</keyword>
<dbReference type="PRINTS" id="PR00344">
    <property type="entry name" value="BCTRLSENSOR"/>
</dbReference>
<comment type="catalytic activity">
    <reaction evidence="1">
        <text>ATP + protein L-histidine = ADP + protein N-phospho-L-histidine.</text>
        <dbReference type="EC" id="2.7.13.3"/>
    </reaction>
</comment>
<feature type="domain" description="PAS" evidence="20">
    <location>
        <begin position="179"/>
        <end position="224"/>
    </location>
</feature>
<evidence type="ECO:0000256" key="12">
    <source>
        <dbReference type="ARBA" id="ARBA00022840"/>
    </source>
</evidence>
<dbReference type="SMART" id="SM00448">
    <property type="entry name" value="REC"/>
    <property type="match status" value="1"/>
</dbReference>
<dbReference type="Proteomes" id="UP000825701">
    <property type="component" value="Chromosome"/>
</dbReference>
<dbReference type="NCBIfam" id="TIGR00229">
    <property type="entry name" value="sensory_box"/>
    <property type="match status" value="3"/>
</dbReference>
<dbReference type="PANTHER" id="PTHR43065">
    <property type="entry name" value="SENSOR HISTIDINE KINASE"/>
    <property type="match status" value="1"/>
</dbReference>
<dbReference type="InterPro" id="IPR000014">
    <property type="entry name" value="PAS"/>
</dbReference>
<keyword evidence="6 16" id="KW-0597">Phosphoprotein</keyword>
<evidence type="ECO:0000259" key="18">
    <source>
        <dbReference type="PROSITE" id="PS50109"/>
    </source>
</evidence>
<dbReference type="InterPro" id="IPR003594">
    <property type="entry name" value="HATPase_dom"/>
</dbReference>
<accession>A0A9E6REA2</accession>
<evidence type="ECO:0000256" key="17">
    <source>
        <dbReference type="SAM" id="Coils"/>
    </source>
</evidence>
<evidence type="ECO:0000256" key="11">
    <source>
        <dbReference type="ARBA" id="ARBA00022777"/>
    </source>
</evidence>
<dbReference type="CDD" id="cd00082">
    <property type="entry name" value="HisKA"/>
    <property type="match status" value="1"/>
</dbReference>
<evidence type="ECO:0000259" key="21">
    <source>
        <dbReference type="PROSITE" id="PS50113"/>
    </source>
</evidence>
<dbReference type="Gene3D" id="1.10.287.130">
    <property type="match status" value="1"/>
</dbReference>
<dbReference type="GO" id="GO:0000155">
    <property type="term" value="F:phosphorelay sensor kinase activity"/>
    <property type="evidence" value="ECO:0007669"/>
    <property type="project" value="InterPro"/>
</dbReference>
<keyword evidence="11" id="KW-0418">Kinase</keyword>
<evidence type="ECO:0000259" key="20">
    <source>
        <dbReference type="PROSITE" id="PS50112"/>
    </source>
</evidence>
<dbReference type="InterPro" id="IPR011006">
    <property type="entry name" value="CheY-like_superfamily"/>
</dbReference>
<evidence type="ECO:0000256" key="16">
    <source>
        <dbReference type="PROSITE-ProRule" id="PRU00169"/>
    </source>
</evidence>
<keyword evidence="8" id="KW-0812">Transmembrane</keyword>
<dbReference type="PANTHER" id="PTHR43065:SF49">
    <property type="entry name" value="HISTIDINE KINASE"/>
    <property type="match status" value="1"/>
</dbReference>
<evidence type="ECO:0000256" key="13">
    <source>
        <dbReference type="ARBA" id="ARBA00022989"/>
    </source>
</evidence>
<dbReference type="SMART" id="SM00086">
    <property type="entry name" value="PAC"/>
    <property type="match status" value="3"/>
</dbReference>
<dbReference type="PROSITE" id="PS50109">
    <property type="entry name" value="HIS_KIN"/>
    <property type="match status" value="1"/>
</dbReference>
<dbReference type="CDD" id="cd00130">
    <property type="entry name" value="PAS"/>
    <property type="match status" value="3"/>
</dbReference>
<keyword evidence="23" id="KW-1185">Reference proteome</keyword>
<gene>
    <name evidence="22" type="ORF">K6K41_21210</name>
</gene>
<dbReference type="Pfam" id="PF00512">
    <property type="entry name" value="HisKA"/>
    <property type="match status" value="1"/>
</dbReference>
<keyword evidence="10" id="KW-0547">Nucleotide-binding</keyword>
<feature type="domain" description="PAS" evidence="20">
    <location>
        <begin position="54"/>
        <end position="101"/>
    </location>
</feature>
<keyword evidence="17" id="KW-0175">Coiled coil</keyword>
<dbReference type="EC" id="2.7.13.3" evidence="3"/>
<protein>
    <recommendedName>
        <fullName evidence="3">histidine kinase</fullName>
        <ecNumber evidence="3">2.7.13.3</ecNumber>
    </recommendedName>
</protein>
<dbReference type="Pfam" id="PF08447">
    <property type="entry name" value="PAS_3"/>
    <property type="match status" value="1"/>
</dbReference>
<dbReference type="SUPFAM" id="SSF55785">
    <property type="entry name" value="PYP-like sensor domain (PAS domain)"/>
    <property type="match status" value="3"/>
</dbReference>
<feature type="modified residue" description="4-aspartylphosphate" evidence="16">
    <location>
        <position position="763"/>
    </location>
</feature>
<dbReference type="PROSITE" id="PS50112">
    <property type="entry name" value="PAS"/>
    <property type="match status" value="2"/>
</dbReference>
<dbReference type="Gene3D" id="3.30.450.20">
    <property type="entry name" value="PAS domain"/>
    <property type="match status" value="3"/>
</dbReference>
<evidence type="ECO:0000256" key="9">
    <source>
        <dbReference type="ARBA" id="ARBA00022737"/>
    </source>
</evidence>
<feature type="domain" description="PAC" evidence="21">
    <location>
        <begin position="380"/>
        <end position="432"/>
    </location>
</feature>
<dbReference type="InterPro" id="IPR004358">
    <property type="entry name" value="Sig_transdc_His_kin-like_C"/>
</dbReference>
<dbReference type="InterPro" id="IPR001610">
    <property type="entry name" value="PAC"/>
</dbReference>
<dbReference type="RefSeq" id="WP_261402335.1">
    <property type="nucleotide sequence ID" value="NZ_CP081869.1"/>
</dbReference>
<organism evidence="22 23">
    <name type="scientific">Chenggangzhangella methanolivorans</name>
    <dbReference type="NCBI Taxonomy" id="1437009"/>
    <lineage>
        <taxon>Bacteria</taxon>
        <taxon>Pseudomonadati</taxon>
        <taxon>Pseudomonadota</taxon>
        <taxon>Alphaproteobacteria</taxon>
        <taxon>Hyphomicrobiales</taxon>
        <taxon>Methylopilaceae</taxon>
        <taxon>Chenggangzhangella</taxon>
    </lineage>
</organism>
<feature type="coiled-coil region" evidence="17">
    <location>
        <begin position="420"/>
        <end position="447"/>
    </location>
</feature>
<feature type="domain" description="Response regulatory" evidence="19">
    <location>
        <begin position="712"/>
        <end position="825"/>
    </location>
</feature>
<dbReference type="InterPro" id="IPR001789">
    <property type="entry name" value="Sig_transdc_resp-reg_receiver"/>
</dbReference>
<dbReference type="KEGG" id="cmet:K6K41_21210"/>
<dbReference type="Gene3D" id="3.40.50.2300">
    <property type="match status" value="1"/>
</dbReference>
<evidence type="ECO:0000256" key="8">
    <source>
        <dbReference type="ARBA" id="ARBA00022692"/>
    </source>
</evidence>
<dbReference type="InterPro" id="IPR036890">
    <property type="entry name" value="HATPase_C_sf"/>
</dbReference>
<dbReference type="GO" id="GO:0005886">
    <property type="term" value="C:plasma membrane"/>
    <property type="evidence" value="ECO:0007669"/>
    <property type="project" value="UniProtKB-SubCell"/>
</dbReference>
<keyword evidence="12" id="KW-0067">ATP-binding</keyword>
<evidence type="ECO:0000256" key="15">
    <source>
        <dbReference type="ARBA" id="ARBA00023136"/>
    </source>
</evidence>
<keyword evidence="15" id="KW-0472">Membrane</keyword>
<dbReference type="InterPro" id="IPR013767">
    <property type="entry name" value="PAS_fold"/>
</dbReference>
<evidence type="ECO:0000256" key="1">
    <source>
        <dbReference type="ARBA" id="ARBA00000085"/>
    </source>
</evidence>
<dbReference type="Pfam" id="PF02518">
    <property type="entry name" value="HATPase_c"/>
    <property type="match status" value="1"/>
</dbReference>
<evidence type="ECO:0000313" key="22">
    <source>
        <dbReference type="EMBL" id="QZN99286.1"/>
    </source>
</evidence>
<dbReference type="PROSITE" id="PS50110">
    <property type="entry name" value="RESPONSE_REGULATORY"/>
    <property type="match status" value="1"/>
</dbReference>
<dbReference type="SMART" id="SM00388">
    <property type="entry name" value="HisKA"/>
    <property type="match status" value="1"/>
</dbReference>
<dbReference type="Pfam" id="PF13426">
    <property type="entry name" value="PAS_9"/>
    <property type="match status" value="1"/>
</dbReference>
<dbReference type="GO" id="GO:0005524">
    <property type="term" value="F:ATP binding"/>
    <property type="evidence" value="ECO:0007669"/>
    <property type="project" value="UniProtKB-KW"/>
</dbReference>
<keyword evidence="14" id="KW-0902">Two-component regulatory system</keyword>
<dbReference type="SUPFAM" id="SSF55874">
    <property type="entry name" value="ATPase domain of HSP90 chaperone/DNA topoisomerase II/histidine kinase"/>
    <property type="match status" value="1"/>
</dbReference>
<dbReference type="EMBL" id="CP081869">
    <property type="protein sequence ID" value="QZN99286.1"/>
    <property type="molecule type" value="Genomic_DNA"/>
</dbReference>
<evidence type="ECO:0000256" key="7">
    <source>
        <dbReference type="ARBA" id="ARBA00022679"/>
    </source>
</evidence>
<keyword evidence="9" id="KW-0677">Repeat</keyword>
<dbReference type="InterPro" id="IPR000700">
    <property type="entry name" value="PAS-assoc_C"/>
</dbReference>
<dbReference type="SMART" id="SM00387">
    <property type="entry name" value="HATPase_c"/>
    <property type="match status" value="1"/>
</dbReference>
<proteinExistence type="predicted"/>
<feature type="domain" description="Histidine kinase" evidence="18">
    <location>
        <begin position="470"/>
        <end position="689"/>
    </location>
</feature>
<keyword evidence="5" id="KW-0997">Cell inner membrane</keyword>
<dbReference type="GO" id="GO:0006355">
    <property type="term" value="P:regulation of DNA-templated transcription"/>
    <property type="evidence" value="ECO:0007669"/>
    <property type="project" value="InterPro"/>
</dbReference>
<reference evidence="22" key="1">
    <citation type="submission" date="2021-08" db="EMBL/GenBank/DDBJ databases">
        <authorList>
            <person name="Zhang H."/>
            <person name="Xu M."/>
            <person name="Yu Z."/>
            <person name="Yang L."/>
            <person name="Cai Y."/>
        </authorList>
    </citation>
    <scope>NUCLEOTIDE SEQUENCE</scope>
    <source>
        <strain evidence="22">CHL1</strain>
    </source>
</reference>
<dbReference type="InterPro" id="IPR005467">
    <property type="entry name" value="His_kinase_dom"/>
</dbReference>
<dbReference type="FunFam" id="2.10.70.100:FF:000001">
    <property type="entry name" value="Sensory transduction histidine kinase"/>
    <property type="match status" value="1"/>
</dbReference>
<dbReference type="Gene3D" id="3.30.565.10">
    <property type="entry name" value="Histidine kinase-like ATPase, C-terminal domain"/>
    <property type="match status" value="1"/>
</dbReference>
<evidence type="ECO:0000256" key="2">
    <source>
        <dbReference type="ARBA" id="ARBA00004429"/>
    </source>
</evidence>
<keyword evidence="4" id="KW-1003">Cell membrane</keyword>
<dbReference type="InterPro" id="IPR036097">
    <property type="entry name" value="HisK_dim/P_sf"/>
</dbReference>
<evidence type="ECO:0000256" key="10">
    <source>
        <dbReference type="ARBA" id="ARBA00022741"/>
    </source>
</evidence>
<dbReference type="InterPro" id="IPR013655">
    <property type="entry name" value="PAS_fold_3"/>
</dbReference>
<sequence>MSAQTEDFQARSAELEARLREALETIEAIRSGEVDAVVVGGASGEPLVYTLENADRPYRLLIEQMQEGALTLNREGLILYANRAFAGMLGLAPETVVGHTLGSFLSSPGLFHALFDRPGRVEAALRTANGTDVPVTVSFAAIEGDGEGLIGAVVTDLSQERRQAAQLGEAKATLARREGEGFSRLILQSATDFAIIATDLDERVTTWNAGAQKIFGWSEHEILGAPAPLIWTPEDRAAGVPELEMSKAARDGRAEDERWHLRRDGSRFWANGLMMPLLVGEEHIGYLKILRDRTESRLTEAALRDSEARLRFTLKAGRLGAWELDVRTGALQASETCRANFGRGPDDPFDYEDLRRSVLPDDRARMEEAVERSLSERVDYDIEYRVVWPSGEIRWVQIRGRPVYGEDGAPLRMTGVSLDITERRRAAEELERLNQTLESRVADEVARRGQAEDALRQSQKMEAVGQLTGGVAHDFNNLLTIVRSSVDFLRRDDLPPERRRRYIDAIADTVDRAAKLTGQLLSFARRQALKPEIFDVNLQVHSVADMLRTIVGARVGVVVEVDDRSPCLVEADVSQFETAVVNLAVNARDAMAGEGVLTIRVSSDEKGPLAARVSPGMVRIEIEDTGVGVAPEQLKQIFEPFFTTKEVGKGTGLGLSQAYGFAKQSGGDLTVRSALGQGATFTILLPHASGEEEPAARVRAESEIAGAGQGQWVLVVEDNNDVGAFSTQMLQDLGYNTVWANNAREALDLLRREPRRFDLVFSDIVMPGMGGVELGQEINRLYPGLPVLLTSGYSDVLVDQGRLGFELLQKPYAAEDLSRLVSRTVRDANNG</sequence>
<evidence type="ECO:0000313" key="23">
    <source>
        <dbReference type="Proteomes" id="UP000825701"/>
    </source>
</evidence>
<comment type="subcellular location">
    <subcellularLocation>
        <location evidence="2">Cell inner membrane</location>
        <topology evidence="2">Multi-pass membrane protein</topology>
    </subcellularLocation>
</comment>
<keyword evidence="13" id="KW-1133">Transmembrane helix</keyword>
<dbReference type="Pfam" id="PF00989">
    <property type="entry name" value="PAS"/>
    <property type="match status" value="1"/>
</dbReference>
<dbReference type="AlphaFoldDB" id="A0A9E6REA2"/>
<dbReference type="Pfam" id="PF00072">
    <property type="entry name" value="Response_reg"/>
    <property type="match status" value="1"/>
</dbReference>